<dbReference type="OrthoDB" id="1577640at2759"/>
<dbReference type="VEuPathDB" id="ToxoDB:EPH_0010590"/>
<keyword evidence="3" id="KW-1185">Reference proteome</keyword>
<protein>
    <submittedName>
        <fullName evidence="2">Uncharacterized protein</fullName>
    </submittedName>
</protein>
<organism evidence="2 3">
    <name type="scientific">Eimeria praecox</name>
    <dbReference type="NCBI Taxonomy" id="51316"/>
    <lineage>
        <taxon>Eukaryota</taxon>
        <taxon>Sar</taxon>
        <taxon>Alveolata</taxon>
        <taxon>Apicomplexa</taxon>
        <taxon>Conoidasida</taxon>
        <taxon>Coccidia</taxon>
        <taxon>Eucoccidiorida</taxon>
        <taxon>Eimeriorina</taxon>
        <taxon>Eimeriidae</taxon>
        <taxon>Eimeria</taxon>
    </lineage>
</organism>
<reference evidence="2" key="2">
    <citation type="submission" date="2013-10" db="EMBL/GenBank/DDBJ databases">
        <authorList>
            <person name="Aslett M."/>
        </authorList>
    </citation>
    <scope>NUCLEOTIDE SEQUENCE [LARGE SCALE GENOMIC DNA]</scope>
    <source>
        <strain evidence="2">Houghton</strain>
    </source>
</reference>
<gene>
    <name evidence="2" type="ORF">EPH_0010590</name>
</gene>
<evidence type="ECO:0000313" key="2">
    <source>
        <dbReference type="EMBL" id="CDI82306.1"/>
    </source>
</evidence>
<reference evidence="2" key="1">
    <citation type="submission" date="2013-10" db="EMBL/GenBank/DDBJ databases">
        <title>Genomic analysis of the causative agents of coccidiosis in chickens.</title>
        <authorList>
            <person name="Reid A.J."/>
            <person name="Blake D."/>
            <person name="Billington K."/>
            <person name="Browne H."/>
            <person name="Dunn M."/>
            <person name="Hung S."/>
            <person name="Kawahara F."/>
            <person name="Miranda-Saavedra D."/>
            <person name="Mourier T."/>
            <person name="Nagra H."/>
            <person name="Otto T.D."/>
            <person name="Rawlings N."/>
            <person name="Sanchez A."/>
            <person name="Sanders M."/>
            <person name="Subramaniam C."/>
            <person name="Tay Y."/>
            <person name="Dear P."/>
            <person name="Doerig C."/>
            <person name="Gruber A."/>
            <person name="Parkinson J."/>
            <person name="Shirley M."/>
            <person name="Wan K.L."/>
            <person name="Berriman M."/>
            <person name="Tomley F."/>
            <person name="Pain A."/>
        </authorList>
    </citation>
    <scope>NUCLEOTIDE SEQUENCE [LARGE SCALE GENOMIC DNA]</scope>
    <source>
        <strain evidence="2">Houghton</strain>
    </source>
</reference>
<feature type="region of interest" description="Disordered" evidence="1">
    <location>
        <begin position="1"/>
        <end position="74"/>
    </location>
</feature>
<dbReference type="AlphaFoldDB" id="U6GQ10"/>
<sequence length="210" mass="23041">MDWRGVKRTPVEEASSLAEDDSSYRRGAATEKPPASDSANEQQKTEAFAASSELKETEADSTSPSSSSFTERPHQRYFPANNPWLLQAAEMVFASSSVSPDVLTEEPIGERRPLLLAALAEAIEVERAVQQAAEDLKLVEVNEAIYDCQKTLQNKLDEAFDLVRLLLARGASVSVPSEKGVFPLEYAIKKHSLRVSIVIRLAASRAPHLC</sequence>
<accession>U6GQ10</accession>
<feature type="compositionally biased region" description="Basic and acidic residues" evidence="1">
    <location>
        <begin position="1"/>
        <end position="11"/>
    </location>
</feature>
<name>U6GQ10_9EIME</name>
<dbReference type="Proteomes" id="UP000018201">
    <property type="component" value="Unassembled WGS sequence"/>
</dbReference>
<evidence type="ECO:0000256" key="1">
    <source>
        <dbReference type="SAM" id="MobiDB-lite"/>
    </source>
</evidence>
<proteinExistence type="predicted"/>
<evidence type="ECO:0000313" key="3">
    <source>
        <dbReference type="Proteomes" id="UP000018201"/>
    </source>
</evidence>
<dbReference type="EMBL" id="HG692269">
    <property type="protein sequence ID" value="CDI82306.1"/>
    <property type="molecule type" value="Genomic_DNA"/>
</dbReference>